<proteinExistence type="predicted"/>
<evidence type="ECO:0000313" key="1">
    <source>
        <dbReference type="EMBL" id="MDX6847854.1"/>
    </source>
</evidence>
<dbReference type="RefSeq" id="WP_302724454.1">
    <property type="nucleotide sequence ID" value="NZ_JAULRU010000797.1"/>
</dbReference>
<keyword evidence="2" id="KW-1185">Reference proteome</keyword>
<dbReference type="Proteomes" id="UP001273505">
    <property type="component" value="Unassembled WGS sequence"/>
</dbReference>
<gene>
    <name evidence="1" type="ORF">SCD92_00695</name>
</gene>
<sequence>MYPVASDTESQATVIEPELASVASPCTIARFTAELLELEDDSLLLDELLELDESLPLETGSLEVDDSLELVFALLELSELTDA</sequence>
<accession>A0ABU4RY10</accession>
<evidence type="ECO:0000313" key="2">
    <source>
        <dbReference type="Proteomes" id="UP001273505"/>
    </source>
</evidence>
<comment type="caution">
    <text evidence="1">The sequence shown here is derived from an EMBL/GenBank/DDBJ whole genome shotgun (WGS) entry which is preliminary data.</text>
</comment>
<organism evidence="1 2">
    <name type="scientific">Gilvimarinus gilvus</name>
    <dbReference type="NCBI Taxonomy" id="3058038"/>
    <lineage>
        <taxon>Bacteria</taxon>
        <taxon>Pseudomonadati</taxon>
        <taxon>Pseudomonadota</taxon>
        <taxon>Gammaproteobacteria</taxon>
        <taxon>Cellvibrionales</taxon>
        <taxon>Cellvibrionaceae</taxon>
        <taxon>Gilvimarinus</taxon>
    </lineage>
</organism>
<name>A0ABU4RY10_9GAMM</name>
<protein>
    <submittedName>
        <fullName evidence="1">Uncharacterized protein</fullName>
    </submittedName>
</protein>
<dbReference type="EMBL" id="JAXAFO010000001">
    <property type="protein sequence ID" value="MDX6847854.1"/>
    <property type="molecule type" value="Genomic_DNA"/>
</dbReference>
<reference evidence="1 2" key="1">
    <citation type="submission" date="2023-11" db="EMBL/GenBank/DDBJ databases">
        <title>Gilvimarinus fulvus sp. nov., isolated from the surface of Kelp.</title>
        <authorList>
            <person name="Sun Y.Y."/>
            <person name="Gong Y."/>
            <person name="Du Z.J."/>
        </authorList>
    </citation>
    <scope>NUCLEOTIDE SEQUENCE [LARGE SCALE GENOMIC DNA]</scope>
    <source>
        <strain evidence="1 2">SDUM040013</strain>
    </source>
</reference>